<name>A0A812ICQ8_9DINO</name>
<evidence type="ECO:0000256" key="1">
    <source>
        <dbReference type="SAM" id="SignalP"/>
    </source>
</evidence>
<organism evidence="2 3">
    <name type="scientific">Symbiodinium natans</name>
    <dbReference type="NCBI Taxonomy" id="878477"/>
    <lineage>
        <taxon>Eukaryota</taxon>
        <taxon>Sar</taxon>
        <taxon>Alveolata</taxon>
        <taxon>Dinophyceae</taxon>
        <taxon>Suessiales</taxon>
        <taxon>Symbiodiniaceae</taxon>
        <taxon>Symbiodinium</taxon>
    </lineage>
</organism>
<accession>A0A812ICQ8</accession>
<dbReference type="AlphaFoldDB" id="A0A812ICQ8"/>
<proteinExistence type="predicted"/>
<feature type="chain" id="PRO_5032706335" evidence="1">
    <location>
        <begin position="21"/>
        <end position="79"/>
    </location>
</feature>
<keyword evidence="1" id="KW-0732">Signal</keyword>
<dbReference type="EMBL" id="CAJNDS010000247">
    <property type="protein sequence ID" value="CAE7033892.1"/>
    <property type="molecule type" value="Genomic_DNA"/>
</dbReference>
<evidence type="ECO:0000313" key="3">
    <source>
        <dbReference type="Proteomes" id="UP000604046"/>
    </source>
</evidence>
<keyword evidence="3" id="KW-1185">Reference proteome</keyword>
<sequence length="79" mass="9250">MLARLSWGITIVVLAKWVWDDEQTHPKWFQEAPTLFGNPQARQLPSEDWEKWNAAIAPKEQQLVWKDESGAGDDRFRTK</sequence>
<evidence type="ECO:0000313" key="2">
    <source>
        <dbReference type="EMBL" id="CAE7033892.1"/>
    </source>
</evidence>
<gene>
    <name evidence="2" type="ORF">SNAT2548_LOCUS4081</name>
</gene>
<comment type="caution">
    <text evidence="2">The sequence shown here is derived from an EMBL/GenBank/DDBJ whole genome shotgun (WGS) entry which is preliminary data.</text>
</comment>
<protein>
    <submittedName>
        <fullName evidence="2">Uncharacterized protein</fullName>
    </submittedName>
</protein>
<dbReference type="Proteomes" id="UP000604046">
    <property type="component" value="Unassembled WGS sequence"/>
</dbReference>
<feature type="signal peptide" evidence="1">
    <location>
        <begin position="1"/>
        <end position="20"/>
    </location>
</feature>
<reference evidence="2" key="1">
    <citation type="submission" date="2021-02" db="EMBL/GenBank/DDBJ databases">
        <authorList>
            <person name="Dougan E. K."/>
            <person name="Rhodes N."/>
            <person name="Thang M."/>
            <person name="Chan C."/>
        </authorList>
    </citation>
    <scope>NUCLEOTIDE SEQUENCE</scope>
</reference>